<keyword evidence="2" id="KW-0659">Purine metabolism</keyword>
<gene>
    <name evidence="5" type="ORF">G3574_27625</name>
</gene>
<dbReference type="GO" id="GO:0006144">
    <property type="term" value="P:purine nucleobase metabolic process"/>
    <property type="evidence" value="ECO:0007669"/>
    <property type="project" value="UniProtKB-KW"/>
</dbReference>
<protein>
    <submittedName>
        <fullName evidence="5">Ureidoglycolate lyase</fullName>
    </submittedName>
</protein>
<evidence type="ECO:0000313" key="5">
    <source>
        <dbReference type="EMBL" id="NEX64869.1"/>
    </source>
</evidence>
<dbReference type="SUPFAM" id="SSF51182">
    <property type="entry name" value="RmlC-like cupins"/>
    <property type="match status" value="1"/>
</dbReference>
<evidence type="ECO:0000256" key="3">
    <source>
        <dbReference type="ARBA" id="ARBA00023239"/>
    </source>
</evidence>
<dbReference type="PANTHER" id="PTHR21221">
    <property type="entry name" value="UREIDOGLYCOLATE HYDROLASE"/>
    <property type="match status" value="1"/>
</dbReference>
<dbReference type="GO" id="GO:0050385">
    <property type="term" value="F:ureidoglycolate lyase activity"/>
    <property type="evidence" value="ECO:0007669"/>
    <property type="project" value="UniProtKB-EC"/>
</dbReference>
<evidence type="ECO:0000256" key="1">
    <source>
        <dbReference type="ARBA" id="ARBA00011738"/>
    </source>
</evidence>
<dbReference type="Gene3D" id="2.60.120.480">
    <property type="entry name" value="Ureidoglycolate hydrolase"/>
    <property type="match status" value="1"/>
</dbReference>
<dbReference type="InterPro" id="IPR007247">
    <property type="entry name" value="Ureidogly_lyase"/>
</dbReference>
<accession>A0A6B3SZX5</accession>
<dbReference type="EMBL" id="JAAIVB010000085">
    <property type="protein sequence ID" value="NEX64869.1"/>
    <property type="molecule type" value="Genomic_DNA"/>
</dbReference>
<dbReference type="Proteomes" id="UP000482155">
    <property type="component" value="Unassembled WGS sequence"/>
</dbReference>
<dbReference type="Pfam" id="PF04115">
    <property type="entry name" value="Ureidogly_lyase"/>
    <property type="match status" value="1"/>
</dbReference>
<evidence type="ECO:0000256" key="2">
    <source>
        <dbReference type="ARBA" id="ARBA00022631"/>
    </source>
</evidence>
<sequence length="169" mass="18491">MRELTVQNLSKAAFAPFGVVIDAADAVPEMINDGTTRRHADLASLDIRGVPGDGDPRIHLYVASARRFPLRLANLERHRRASQVFVPLNGQRFIVVVAPGGPAPEWERIEAFLSAPGQAISLHRDCWHHGLIALQDGDRFAVIEGGSYRLDTQELAAPEEIMLVAPGLE</sequence>
<dbReference type="AlphaFoldDB" id="A0A6B3SZX5"/>
<comment type="subunit">
    <text evidence="1">Homodimer.</text>
</comment>
<evidence type="ECO:0000313" key="6">
    <source>
        <dbReference type="Proteomes" id="UP000482155"/>
    </source>
</evidence>
<dbReference type="RefSeq" id="WP_163968785.1">
    <property type="nucleotide sequence ID" value="NZ_JAAIVB010000085.1"/>
</dbReference>
<comment type="caution">
    <text evidence="5">The sequence shown here is derived from an EMBL/GenBank/DDBJ whole genome shotgun (WGS) entry which is preliminary data.</text>
</comment>
<organism evidence="5 6">
    <name type="scientific">Noviherbaspirillum galbum</name>
    <dbReference type="NCBI Taxonomy" id="2709383"/>
    <lineage>
        <taxon>Bacteria</taxon>
        <taxon>Pseudomonadati</taxon>
        <taxon>Pseudomonadota</taxon>
        <taxon>Betaproteobacteria</taxon>
        <taxon>Burkholderiales</taxon>
        <taxon>Oxalobacteraceae</taxon>
        <taxon>Noviherbaspirillum</taxon>
    </lineage>
</organism>
<dbReference type="PANTHER" id="PTHR21221:SF1">
    <property type="entry name" value="UREIDOGLYCOLATE LYASE"/>
    <property type="match status" value="1"/>
</dbReference>
<comment type="catalytic activity">
    <reaction evidence="4">
        <text>(S)-ureidoglycolate = urea + glyoxylate</text>
        <dbReference type="Rhea" id="RHEA:11304"/>
        <dbReference type="ChEBI" id="CHEBI:16199"/>
        <dbReference type="ChEBI" id="CHEBI:36655"/>
        <dbReference type="ChEBI" id="CHEBI:57296"/>
        <dbReference type="EC" id="4.3.2.3"/>
    </reaction>
</comment>
<reference evidence="5 6" key="1">
    <citation type="submission" date="2020-02" db="EMBL/GenBank/DDBJ databases">
        <authorList>
            <person name="Kim M.K."/>
        </authorList>
    </citation>
    <scope>NUCLEOTIDE SEQUENCE [LARGE SCALE GENOMIC DNA]</scope>
    <source>
        <strain evidence="5 6">17J57-3</strain>
    </source>
</reference>
<evidence type="ECO:0000256" key="4">
    <source>
        <dbReference type="ARBA" id="ARBA00047684"/>
    </source>
</evidence>
<dbReference type="GO" id="GO:0004848">
    <property type="term" value="F:ureidoglycolate hydrolase activity"/>
    <property type="evidence" value="ECO:0007669"/>
    <property type="project" value="InterPro"/>
</dbReference>
<dbReference type="InterPro" id="IPR024060">
    <property type="entry name" value="Ureidoglycolate_lyase_dom_sf"/>
</dbReference>
<proteinExistence type="predicted"/>
<name>A0A6B3SZX5_9BURK</name>
<keyword evidence="3 5" id="KW-0456">Lyase</keyword>
<dbReference type="InterPro" id="IPR047233">
    <property type="entry name" value="UAH_cupin"/>
</dbReference>
<keyword evidence="6" id="KW-1185">Reference proteome</keyword>
<dbReference type="InterPro" id="IPR011051">
    <property type="entry name" value="RmlC_Cupin_sf"/>
</dbReference>
<dbReference type="GO" id="GO:0000256">
    <property type="term" value="P:allantoin catabolic process"/>
    <property type="evidence" value="ECO:0007669"/>
    <property type="project" value="InterPro"/>
</dbReference>
<dbReference type="PIRSF" id="PIRSF017306">
    <property type="entry name" value="Ureidogly_hydro"/>
    <property type="match status" value="1"/>
</dbReference>
<dbReference type="CDD" id="cd20298">
    <property type="entry name" value="cupin_UAH"/>
    <property type="match status" value="1"/>
</dbReference>